<evidence type="ECO:0000256" key="2">
    <source>
        <dbReference type="ARBA" id="ARBA00023125"/>
    </source>
</evidence>
<keyword evidence="1" id="KW-0805">Transcription regulation</keyword>
<dbReference type="InterPro" id="IPR000524">
    <property type="entry name" value="Tscrpt_reg_HTH_GntR"/>
</dbReference>
<dbReference type="PANTHER" id="PTHR43537:SF47">
    <property type="entry name" value="REGULATORY PROTEIN GNTR HTH"/>
    <property type="match status" value="1"/>
</dbReference>
<protein>
    <recommendedName>
        <fullName evidence="5">HTH gntR-type domain-containing protein</fullName>
    </recommendedName>
</protein>
<name>A0A168J9Q9_9BACL</name>
<comment type="caution">
    <text evidence="6">The sequence shown here is derived from an EMBL/GenBank/DDBJ whole genome shotgun (WGS) entry which is preliminary data.</text>
</comment>
<evidence type="ECO:0000313" key="6">
    <source>
        <dbReference type="EMBL" id="OAB40335.1"/>
    </source>
</evidence>
<keyword evidence="7" id="KW-1185">Reference proteome</keyword>
<dbReference type="InterPro" id="IPR036388">
    <property type="entry name" value="WH-like_DNA-bd_sf"/>
</dbReference>
<dbReference type="Proteomes" id="UP000077355">
    <property type="component" value="Unassembled WGS sequence"/>
</dbReference>
<evidence type="ECO:0000313" key="7">
    <source>
        <dbReference type="Proteomes" id="UP000077355"/>
    </source>
</evidence>
<organism evidence="6 7">
    <name type="scientific">Paenibacillus antarcticus</name>
    <dbReference type="NCBI Taxonomy" id="253703"/>
    <lineage>
        <taxon>Bacteria</taxon>
        <taxon>Bacillati</taxon>
        <taxon>Bacillota</taxon>
        <taxon>Bacilli</taxon>
        <taxon>Bacillales</taxon>
        <taxon>Paenibacillaceae</taxon>
        <taxon>Paenibacillus</taxon>
    </lineage>
</organism>
<keyword evidence="4" id="KW-0175">Coiled coil</keyword>
<dbReference type="PANTHER" id="PTHR43537">
    <property type="entry name" value="TRANSCRIPTIONAL REGULATOR, GNTR FAMILY"/>
    <property type="match status" value="1"/>
</dbReference>
<dbReference type="PROSITE" id="PS50949">
    <property type="entry name" value="HTH_GNTR"/>
    <property type="match status" value="1"/>
</dbReference>
<dbReference type="Gene3D" id="1.20.120.530">
    <property type="entry name" value="GntR ligand-binding domain-like"/>
    <property type="match status" value="1"/>
</dbReference>
<keyword evidence="2" id="KW-0238">DNA-binding</keyword>
<evidence type="ECO:0000256" key="4">
    <source>
        <dbReference type="SAM" id="Coils"/>
    </source>
</evidence>
<dbReference type="SUPFAM" id="SSF46785">
    <property type="entry name" value="Winged helix' DNA-binding domain"/>
    <property type="match status" value="1"/>
</dbReference>
<dbReference type="GO" id="GO:0003700">
    <property type="term" value="F:DNA-binding transcription factor activity"/>
    <property type="evidence" value="ECO:0007669"/>
    <property type="project" value="InterPro"/>
</dbReference>
<dbReference type="EMBL" id="LVJI01000054">
    <property type="protein sequence ID" value="OAB40335.1"/>
    <property type="molecule type" value="Genomic_DNA"/>
</dbReference>
<dbReference type="Pfam" id="PF07729">
    <property type="entry name" value="FCD"/>
    <property type="match status" value="1"/>
</dbReference>
<proteinExistence type="predicted"/>
<dbReference type="RefSeq" id="WP_068653137.1">
    <property type="nucleotide sequence ID" value="NZ_CP043611.1"/>
</dbReference>
<keyword evidence="3" id="KW-0804">Transcription</keyword>
<dbReference type="GO" id="GO:0003677">
    <property type="term" value="F:DNA binding"/>
    <property type="evidence" value="ECO:0007669"/>
    <property type="project" value="UniProtKB-KW"/>
</dbReference>
<accession>A0A168J9Q9</accession>
<dbReference type="OrthoDB" id="9782299at2"/>
<dbReference type="Pfam" id="PF00392">
    <property type="entry name" value="GntR"/>
    <property type="match status" value="1"/>
</dbReference>
<reference evidence="6 7" key="1">
    <citation type="submission" date="2016-03" db="EMBL/GenBank/DDBJ databases">
        <title>Draft genome sequence of Paenibacillus antarcticus CECT 5836.</title>
        <authorList>
            <person name="Shin S.-K."/>
            <person name="Yi H."/>
        </authorList>
    </citation>
    <scope>NUCLEOTIDE SEQUENCE [LARGE SCALE GENOMIC DNA]</scope>
    <source>
        <strain evidence="6 7">CECT 5836</strain>
    </source>
</reference>
<dbReference type="AlphaFoldDB" id="A0A168J9Q9"/>
<dbReference type="SMART" id="SM00895">
    <property type="entry name" value="FCD"/>
    <property type="match status" value="1"/>
</dbReference>
<dbReference type="SUPFAM" id="SSF48008">
    <property type="entry name" value="GntR ligand-binding domain-like"/>
    <property type="match status" value="1"/>
</dbReference>
<dbReference type="InterPro" id="IPR011711">
    <property type="entry name" value="GntR_C"/>
</dbReference>
<evidence type="ECO:0000256" key="3">
    <source>
        <dbReference type="ARBA" id="ARBA00023163"/>
    </source>
</evidence>
<dbReference type="SMART" id="SM00345">
    <property type="entry name" value="HTH_GNTR"/>
    <property type="match status" value="1"/>
</dbReference>
<sequence>MLTKTTRLNLVEQVILQIESLIESGEWEVGKKIPAEPILVVELNVSRNTLREGIRALCHTGVLMTRQGDGTYVSSGSTLGLAIQRRTKQSSLMETLEVRNALEQEAARLSAERRSQEDLEKIRYYERECSSYTASRDMEKYVTADLKLHQTIVESTGNLMLIDLYEHITESIHESITILLSNRFSDELPHNEHSQLVEAIASQDTIAAAAIVQQFFEQLKRDIEREYM</sequence>
<dbReference type="InterPro" id="IPR036390">
    <property type="entry name" value="WH_DNA-bd_sf"/>
</dbReference>
<feature type="coiled-coil region" evidence="4">
    <location>
        <begin position="92"/>
        <end position="119"/>
    </location>
</feature>
<dbReference type="Gene3D" id="1.10.10.10">
    <property type="entry name" value="Winged helix-like DNA-binding domain superfamily/Winged helix DNA-binding domain"/>
    <property type="match status" value="1"/>
</dbReference>
<feature type="domain" description="HTH gntR-type" evidence="5">
    <location>
        <begin position="8"/>
        <end position="76"/>
    </location>
</feature>
<dbReference type="CDD" id="cd07377">
    <property type="entry name" value="WHTH_GntR"/>
    <property type="match status" value="1"/>
</dbReference>
<gene>
    <name evidence="6" type="ORF">PBAT_23820</name>
</gene>
<evidence type="ECO:0000256" key="1">
    <source>
        <dbReference type="ARBA" id="ARBA00023015"/>
    </source>
</evidence>
<evidence type="ECO:0000259" key="5">
    <source>
        <dbReference type="PROSITE" id="PS50949"/>
    </source>
</evidence>
<dbReference type="InterPro" id="IPR008920">
    <property type="entry name" value="TF_FadR/GntR_C"/>
</dbReference>